<evidence type="ECO:0008006" key="5">
    <source>
        <dbReference type="Google" id="ProtNLM"/>
    </source>
</evidence>
<reference evidence="3 4" key="1">
    <citation type="journal article" date="2013" name="Curr. Biol.">
        <title>The Genome of the Foraminiferan Reticulomyxa filosa.</title>
        <authorList>
            <person name="Glockner G."/>
            <person name="Hulsmann N."/>
            <person name="Schleicher M."/>
            <person name="Noegel A.A."/>
            <person name="Eichinger L."/>
            <person name="Gallinger C."/>
            <person name="Pawlowski J."/>
            <person name="Sierra R."/>
            <person name="Euteneuer U."/>
            <person name="Pillet L."/>
            <person name="Moustafa A."/>
            <person name="Platzer M."/>
            <person name="Groth M."/>
            <person name="Szafranski K."/>
            <person name="Schliwa M."/>
        </authorList>
    </citation>
    <scope>NUCLEOTIDE SEQUENCE [LARGE SCALE GENOMIC DNA]</scope>
</reference>
<keyword evidence="4" id="KW-1185">Reference proteome</keyword>
<proteinExistence type="predicted"/>
<gene>
    <name evidence="3" type="ORF">RFI_20874</name>
</gene>
<accession>X6MSQ4</accession>
<feature type="transmembrane region" description="Helical" evidence="2">
    <location>
        <begin position="104"/>
        <end position="123"/>
    </location>
</feature>
<keyword evidence="2" id="KW-1133">Transmembrane helix</keyword>
<organism evidence="3 4">
    <name type="scientific">Reticulomyxa filosa</name>
    <dbReference type="NCBI Taxonomy" id="46433"/>
    <lineage>
        <taxon>Eukaryota</taxon>
        <taxon>Sar</taxon>
        <taxon>Rhizaria</taxon>
        <taxon>Retaria</taxon>
        <taxon>Foraminifera</taxon>
        <taxon>Monothalamids</taxon>
        <taxon>Reticulomyxidae</taxon>
        <taxon>Reticulomyxa</taxon>
    </lineage>
</organism>
<feature type="compositionally biased region" description="Polar residues" evidence="1">
    <location>
        <begin position="312"/>
        <end position="322"/>
    </location>
</feature>
<sequence>MWFDQVLLSLNGASVLMLVILTLNPEAPLKKAVVNSGYMTIVNQGWLWCVVFVVKYLVYQIIWYVYYTSSIPRILDYVIGDEKLGSVFPYASSTSSEELSSMEWRMYECVLFVLLSIPIKYILQLIVTNETTEALKQYQMKNKYSYIFDALTGEARRIEKESKEVKDNHKYFGDRADQFNEFEETIVRYQLETWTPWPSEVMELTRLYQLFANVHVSGIQHIPLDSPSLIITNHALGHWFDVPMMVYNIRRFCNVIPRILVSTQHYNLPLWGDLLYKMGGAPRTRLCADILMDMKETIIMFASRRDEQNTMSIWQGNPSLRPTSKRDDAQSNADHSNHHSSSSSSSFTASSSSRFHDMYFDLAKKYNYVIIPAVCVSNDDVVEMVYNLPDEKNQLIKRFSTLRTISQPFVKKPNRSQYHLHFG</sequence>
<evidence type="ECO:0000313" key="4">
    <source>
        <dbReference type="Proteomes" id="UP000023152"/>
    </source>
</evidence>
<feature type="region of interest" description="Disordered" evidence="1">
    <location>
        <begin position="312"/>
        <end position="350"/>
    </location>
</feature>
<dbReference type="EMBL" id="ASPP01018222">
    <property type="protein sequence ID" value="ETO16467.1"/>
    <property type="molecule type" value="Genomic_DNA"/>
</dbReference>
<dbReference type="Proteomes" id="UP000023152">
    <property type="component" value="Unassembled WGS sequence"/>
</dbReference>
<evidence type="ECO:0000313" key="3">
    <source>
        <dbReference type="EMBL" id="ETO16467.1"/>
    </source>
</evidence>
<evidence type="ECO:0000256" key="1">
    <source>
        <dbReference type="SAM" id="MobiDB-lite"/>
    </source>
</evidence>
<keyword evidence="2" id="KW-0472">Membrane</keyword>
<protein>
    <recommendedName>
        <fullName evidence="5">Phospholipid/glycerol acyltransferase domain-containing protein</fullName>
    </recommendedName>
</protein>
<feature type="compositionally biased region" description="Low complexity" evidence="1">
    <location>
        <begin position="331"/>
        <end position="350"/>
    </location>
</feature>
<evidence type="ECO:0000256" key="2">
    <source>
        <dbReference type="SAM" id="Phobius"/>
    </source>
</evidence>
<dbReference type="AlphaFoldDB" id="X6MSQ4"/>
<keyword evidence="2" id="KW-0812">Transmembrane</keyword>
<dbReference type="OrthoDB" id="437794at2759"/>
<feature type="transmembrane region" description="Helical" evidence="2">
    <location>
        <begin position="6"/>
        <end position="24"/>
    </location>
</feature>
<comment type="caution">
    <text evidence="3">The sequence shown here is derived from an EMBL/GenBank/DDBJ whole genome shotgun (WGS) entry which is preliminary data.</text>
</comment>
<name>X6MSQ4_RETFI</name>
<feature type="transmembrane region" description="Helical" evidence="2">
    <location>
        <begin position="45"/>
        <end position="66"/>
    </location>
</feature>